<feature type="chain" id="PRO_5034502900" description="Secreted protein" evidence="2">
    <location>
        <begin position="23"/>
        <end position="77"/>
    </location>
</feature>
<evidence type="ECO:0000256" key="1">
    <source>
        <dbReference type="SAM" id="MobiDB-lite"/>
    </source>
</evidence>
<feature type="compositionally biased region" description="Basic and acidic residues" evidence="1">
    <location>
        <begin position="39"/>
        <end position="54"/>
    </location>
</feature>
<accession>A0A8H3WYS1</accession>
<organism evidence="3 4">
    <name type="scientific">Gigaspora margarita</name>
    <dbReference type="NCBI Taxonomy" id="4874"/>
    <lineage>
        <taxon>Eukaryota</taxon>
        <taxon>Fungi</taxon>
        <taxon>Fungi incertae sedis</taxon>
        <taxon>Mucoromycota</taxon>
        <taxon>Glomeromycotina</taxon>
        <taxon>Glomeromycetes</taxon>
        <taxon>Diversisporales</taxon>
        <taxon>Gigasporaceae</taxon>
        <taxon>Gigaspora</taxon>
    </lineage>
</organism>
<name>A0A8H3WYS1_GIGMA</name>
<reference evidence="3 4" key="1">
    <citation type="journal article" date="2019" name="Environ. Microbiol.">
        <title>At the nexus of three kingdoms: the genome of the mycorrhizal fungus Gigaspora margarita provides insights into plant, endobacterial and fungal interactions.</title>
        <authorList>
            <person name="Venice F."/>
            <person name="Ghignone S."/>
            <person name="Salvioli di Fossalunga A."/>
            <person name="Amselem J."/>
            <person name="Novero M."/>
            <person name="Xianan X."/>
            <person name="Sedzielewska Toro K."/>
            <person name="Morin E."/>
            <person name="Lipzen A."/>
            <person name="Grigoriev I.V."/>
            <person name="Henrissat B."/>
            <person name="Martin F.M."/>
            <person name="Bonfante P."/>
        </authorList>
    </citation>
    <scope>NUCLEOTIDE SEQUENCE [LARGE SCALE GENOMIC DNA]</scope>
    <source>
        <strain evidence="3 4">BEG34</strain>
    </source>
</reference>
<dbReference type="Proteomes" id="UP000439903">
    <property type="component" value="Unassembled WGS sequence"/>
</dbReference>
<feature type="region of interest" description="Disordered" evidence="1">
    <location>
        <begin position="31"/>
        <end position="77"/>
    </location>
</feature>
<evidence type="ECO:0000313" key="3">
    <source>
        <dbReference type="EMBL" id="KAF0369762.1"/>
    </source>
</evidence>
<comment type="caution">
    <text evidence="3">The sequence shown here is derived from an EMBL/GenBank/DDBJ whole genome shotgun (WGS) entry which is preliminary data.</text>
</comment>
<protein>
    <recommendedName>
        <fullName evidence="5">Secreted protein</fullName>
    </recommendedName>
</protein>
<proteinExistence type="predicted"/>
<sequence>MSKIQYILALLFIFVIINESFGGIIPRSDIGPDNPLLIKRGDGGNVDDMRKRQDSSNPTVSTTNPPDTSPATQQMPS</sequence>
<feature type="compositionally biased region" description="Polar residues" evidence="1">
    <location>
        <begin position="55"/>
        <end position="77"/>
    </location>
</feature>
<dbReference type="AlphaFoldDB" id="A0A8H3WYS1"/>
<keyword evidence="2" id="KW-0732">Signal</keyword>
<dbReference type="OrthoDB" id="10335995at2759"/>
<evidence type="ECO:0008006" key="5">
    <source>
        <dbReference type="Google" id="ProtNLM"/>
    </source>
</evidence>
<gene>
    <name evidence="3" type="ORF">F8M41_013356</name>
</gene>
<evidence type="ECO:0000313" key="4">
    <source>
        <dbReference type="Proteomes" id="UP000439903"/>
    </source>
</evidence>
<feature type="signal peptide" evidence="2">
    <location>
        <begin position="1"/>
        <end position="22"/>
    </location>
</feature>
<dbReference type="EMBL" id="WTPW01002710">
    <property type="protein sequence ID" value="KAF0369762.1"/>
    <property type="molecule type" value="Genomic_DNA"/>
</dbReference>
<keyword evidence="4" id="KW-1185">Reference proteome</keyword>
<evidence type="ECO:0000256" key="2">
    <source>
        <dbReference type="SAM" id="SignalP"/>
    </source>
</evidence>